<keyword evidence="3" id="KW-0732">Signal</keyword>
<dbReference type="Pfam" id="PF04234">
    <property type="entry name" value="CopC"/>
    <property type="match status" value="1"/>
</dbReference>
<comment type="subcellular location">
    <subcellularLocation>
        <location evidence="1">Cell envelope</location>
    </subcellularLocation>
</comment>
<dbReference type="InterPro" id="IPR032694">
    <property type="entry name" value="CopC/D"/>
</dbReference>
<dbReference type="EMBL" id="CAFBPY010000079">
    <property type="protein sequence ID" value="CAB5037518.1"/>
    <property type="molecule type" value="Genomic_DNA"/>
</dbReference>
<organism evidence="6">
    <name type="scientific">freshwater metagenome</name>
    <dbReference type="NCBI Taxonomy" id="449393"/>
    <lineage>
        <taxon>unclassified sequences</taxon>
        <taxon>metagenomes</taxon>
        <taxon>ecological metagenomes</taxon>
    </lineage>
</organism>
<gene>
    <name evidence="6" type="ORF">UFOPK4209_00604</name>
</gene>
<dbReference type="InterPro" id="IPR014756">
    <property type="entry name" value="Ig_E-set"/>
</dbReference>
<dbReference type="InterPro" id="IPR014755">
    <property type="entry name" value="Cu-Rt/internalin_Ig-like"/>
</dbReference>
<keyword evidence="2" id="KW-0479">Metal-binding</keyword>
<evidence type="ECO:0000256" key="1">
    <source>
        <dbReference type="ARBA" id="ARBA00004196"/>
    </source>
</evidence>
<dbReference type="PANTHER" id="PTHR34820">
    <property type="entry name" value="INNER MEMBRANE PROTEIN YEBZ"/>
    <property type="match status" value="1"/>
</dbReference>
<dbReference type="AlphaFoldDB" id="A0A6J7SAR6"/>
<protein>
    <submittedName>
        <fullName evidence="6">Unannotated protein</fullName>
    </submittedName>
</protein>
<proteinExistence type="predicted"/>
<dbReference type="GO" id="GO:0006825">
    <property type="term" value="P:copper ion transport"/>
    <property type="evidence" value="ECO:0007669"/>
    <property type="project" value="InterPro"/>
</dbReference>
<evidence type="ECO:0000259" key="5">
    <source>
        <dbReference type="Pfam" id="PF04234"/>
    </source>
</evidence>
<sequence length="131" mass="14121">MSNSHKFKRLCTALSIVGALIFSSNPATAHTELIKSSPAADKTISVMPKSVKLTFGEALLVISGSSKQSNSITVKSPSGKTVSTGKVQVTKKVATVNLLKLKDSGKYQVTFRVVAEDGHVFKDSFKFEFRK</sequence>
<evidence type="ECO:0000256" key="3">
    <source>
        <dbReference type="ARBA" id="ARBA00022729"/>
    </source>
</evidence>
<name>A0A6J7SAR6_9ZZZZ</name>
<dbReference type="GO" id="GO:0030313">
    <property type="term" value="C:cell envelope"/>
    <property type="evidence" value="ECO:0007669"/>
    <property type="project" value="UniProtKB-SubCell"/>
</dbReference>
<dbReference type="GO" id="GO:0005886">
    <property type="term" value="C:plasma membrane"/>
    <property type="evidence" value="ECO:0007669"/>
    <property type="project" value="TreeGrafter"/>
</dbReference>
<evidence type="ECO:0000256" key="2">
    <source>
        <dbReference type="ARBA" id="ARBA00022723"/>
    </source>
</evidence>
<dbReference type="InterPro" id="IPR007348">
    <property type="entry name" value="CopC_dom"/>
</dbReference>
<dbReference type="GO" id="GO:0042597">
    <property type="term" value="C:periplasmic space"/>
    <property type="evidence" value="ECO:0007669"/>
    <property type="project" value="InterPro"/>
</dbReference>
<evidence type="ECO:0000256" key="4">
    <source>
        <dbReference type="ARBA" id="ARBA00023008"/>
    </source>
</evidence>
<dbReference type="GO" id="GO:0046688">
    <property type="term" value="P:response to copper ion"/>
    <property type="evidence" value="ECO:0007669"/>
    <property type="project" value="InterPro"/>
</dbReference>
<accession>A0A6J7SAR6</accession>
<evidence type="ECO:0000313" key="6">
    <source>
        <dbReference type="EMBL" id="CAB5037518.1"/>
    </source>
</evidence>
<reference evidence="6" key="1">
    <citation type="submission" date="2020-05" db="EMBL/GenBank/DDBJ databases">
        <authorList>
            <person name="Chiriac C."/>
            <person name="Salcher M."/>
            <person name="Ghai R."/>
            <person name="Kavagutti S V."/>
        </authorList>
    </citation>
    <scope>NUCLEOTIDE SEQUENCE</scope>
</reference>
<keyword evidence="4" id="KW-0186">Copper</keyword>
<feature type="domain" description="CopC" evidence="5">
    <location>
        <begin position="30"/>
        <end position="128"/>
    </location>
</feature>
<dbReference type="PANTHER" id="PTHR34820:SF4">
    <property type="entry name" value="INNER MEMBRANE PROTEIN YEBZ"/>
    <property type="match status" value="1"/>
</dbReference>
<dbReference type="GO" id="GO:0005507">
    <property type="term" value="F:copper ion binding"/>
    <property type="evidence" value="ECO:0007669"/>
    <property type="project" value="InterPro"/>
</dbReference>
<dbReference type="SUPFAM" id="SSF81296">
    <property type="entry name" value="E set domains"/>
    <property type="match status" value="1"/>
</dbReference>
<dbReference type="Gene3D" id="2.60.40.1220">
    <property type="match status" value="1"/>
</dbReference>